<reference evidence="2" key="1">
    <citation type="submission" date="2023-08" db="EMBL/GenBank/DDBJ databases">
        <title>Chromosome-level Genome Assembly of mud carp (Cirrhinus molitorella).</title>
        <authorList>
            <person name="Liu H."/>
        </authorList>
    </citation>
    <scope>NUCLEOTIDE SEQUENCE</scope>
    <source>
        <strain evidence="2">Prfri</strain>
        <tissue evidence="2">Muscle</tissue>
    </source>
</reference>
<name>A0AA88Q7D6_9TELE</name>
<comment type="caution">
    <text evidence="2">The sequence shown here is derived from an EMBL/GenBank/DDBJ whole genome shotgun (WGS) entry which is preliminary data.</text>
</comment>
<dbReference type="EMBL" id="JAUYZG010000007">
    <property type="protein sequence ID" value="KAK2902775.1"/>
    <property type="molecule type" value="Genomic_DNA"/>
</dbReference>
<proteinExistence type="predicted"/>
<protein>
    <submittedName>
        <fullName evidence="2">Uncharacterized protein</fullName>
    </submittedName>
</protein>
<evidence type="ECO:0000313" key="2">
    <source>
        <dbReference type="EMBL" id="KAK2902775.1"/>
    </source>
</evidence>
<dbReference type="Proteomes" id="UP001187343">
    <property type="component" value="Unassembled WGS sequence"/>
</dbReference>
<dbReference type="AlphaFoldDB" id="A0AA88Q7D6"/>
<organism evidence="2 3">
    <name type="scientific">Cirrhinus molitorella</name>
    <name type="common">mud carp</name>
    <dbReference type="NCBI Taxonomy" id="172907"/>
    <lineage>
        <taxon>Eukaryota</taxon>
        <taxon>Metazoa</taxon>
        <taxon>Chordata</taxon>
        <taxon>Craniata</taxon>
        <taxon>Vertebrata</taxon>
        <taxon>Euteleostomi</taxon>
        <taxon>Actinopterygii</taxon>
        <taxon>Neopterygii</taxon>
        <taxon>Teleostei</taxon>
        <taxon>Ostariophysi</taxon>
        <taxon>Cypriniformes</taxon>
        <taxon>Cyprinidae</taxon>
        <taxon>Labeoninae</taxon>
        <taxon>Labeonini</taxon>
        <taxon>Cirrhinus</taxon>
    </lineage>
</organism>
<sequence length="112" mass="11851">MREGGGHVEAVGQGREQYSKSSLCLSSDIIVVSIGGAVEDKERDHTASSSPAAHRTPQETHMTAGDQPIRHDDDDGTSTDLSVALESTFLTFACVSTKKKPLDDNLRGSGGH</sequence>
<evidence type="ECO:0000256" key="1">
    <source>
        <dbReference type="SAM" id="MobiDB-lite"/>
    </source>
</evidence>
<gene>
    <name evidence="2" type="ORF">Q8A67_007488</name>
</gene>
<keyword evidence="3" id="KW-1185">Reference proteome</keyword>
<accession>A0AA88Q7D6</accession>
<feature type="region of interest" description="Disordered" evidence="1">
    <location>
        <begin position="38"/>
        <end position="79"/>
    </location>
</feature>
<evidence type="ECO:0000313" key="3">
    <source>
        <dbReference type="Proteomes" id="UP001187343"/>
    </source>
</evidence>